<gene>
    <name evidence="1" type="ORF">OLEA9_A121253</name>
</gene>
<evidence type="ECO:0000313" key="2">
    <source>
        <dbReference type="Proteomes" id="UP000594638"/>
    </source>
</evidence>
<accession>A0A8S0TFI3</accession>
<evidence type="ECO:0000313" key="1">
    <source>
        <dbReference type="EMBL" id="CAA3002751.1"/>
    </source>
</evidence>
<dbReference type="AlphaFoldDB" id="A0A8S0TFI3"/>
<protein>
    <submittedName>
        <fullName evidence="1">Uncharacterized protein</fullName>
    </submittedName>
</protein>
<reference evidence="1 2" key="1">
    <citation type="submission" date="2019-12" db="EMBL/GenBank/DDBJ databases">
        <authorList>
            <person name="Alioto T."/>
            <person name="Alioto T."/>
            <person name="Gomez Garrido J."/>
        </authorList>
    </citation>
    <scope>NUCLEOTIDE SEQUENCE [LARGE SCALE GENOMIC DNA]</scope>
</reference>
<dbReference type="Proteomes" id="UP000594638">
    <property type="component" value="Unassembled WGS sequence"/>
</dbReference>
<comment type="caution">
    <text evidence="1">The sequence shown here is derived from an EMBL/GenBank/DDBJ whole genome shotgun (WGS) entry which is preliminary data.</text>
</comment>
<sequence length="403" mass="46647">MAPSTSNLKQLLEYQSKCERLEKFDGQGQLVLIVTHFIIKLCSEDDEIIILLKRLEDSAKLCRIYSRHTEEDRKFSTMFWDFITQLKVFFEVPNFKSTANPNEVVAAFVDLLLEILEEILHLQPYFIHGLVEKFILTLKRELKFLIAFLGDTPSQLTKLETTKNVLKDIEVVANDVGSFLYSFFLSKDRISIAAMNNSLSDLLRNMELVNEIVMKHCITVDNLWPSNITPKTATVSLSFVDSILDYIKDLVNCYDYKNVILKDEIRAIHQDLTNLKNGIKELEIERCQECEEFSMQLINVAFEVEYIIYSFASESYITFRLNQVTEKIKPMMMRLQELKRNDAGMLKDAQYPRQQISLRYDTGDEYLVSLKNEEMEIMERLCGGICILQIISITGMPGLGKTN</sequence>
<dbReference type="EMBL" id="CACTIH010005874">
    <property type="protein sequence ID" value="CAA3002751.1"/>
    <property type="molecule type" value="Genomic_DNA"/>
</dbReference>
<dbReference type="Gramene" id="OE9A121253T1">
    <property type="protein sequence ID" value="OE9A121253C1"/>
    <property type="gene ID" value="OE9A121253"/>
</dbReference>
<dbReference type="OrthoDB" id="928085at2759"/>
<name>A0A8S0TFI3_OLEEU</name>
<proteinExistence type="predicted"/>
<organism evidence="1 2">
    <name type="scientific">Olea europaea subsp. europaea</name>
    <dbReference type="NCBI Taxonomy" id="158383"/>
    <lineage>
        <taxon>Eukaryota</taxon>
        <taxon>Viridiplantae</taxon>
        <taxon>Streptophyta</taxon>
        <taxon>Embryophyta</taxon>
        <taxon>Tracheophyta</taxon>
        <taxon>Spermatophyta</taxon>
        <taxon>Magnoliopsida</taxon>
        <taxon>eudicotyledons</taxon>
        <taxon>Gunneridae</taxon>
        <taxon>Pentapetalae</taxon>
        <taxon>asterids</taxon>
        <taxon>lamiids</taxon>
        <taxon>Lamiales</taxon>
        <taxon>Oleaceae</taxon>
        <taxon>Oleeae</taxon>
        <taxon>Olea</taxon>
    </lineage>
</organism>
<keyword evidence="2" id="KW-1185">Reference proteome</keyword>